<dbReference type="SUPFAM" id="SSF56219">
    <property type="entry name" value="DNase I-like"/>
    <property type="match status" value="1"/>
</dbReference>
<dbReference type="AlphaFoldDB" id="A0A0B4GQT8"/>
<dbReference type="Pfam" id="PF14529">
    <property type="entry name" value="Exo_endo_phos_2"/>
    <property type="match status" value="1"/>
</dbReference>
<proteinExistence type="predicted"/>
<feature type="domain" description="CCHC-type" evidence="2">
    <location>
        <begin position="184"/>
        <end position="198"/>
    </location>
</feature>
<organism evidence="3 4">
    <name type="scientific">Metarhizium guizhouense (strain ARSEF 977)</name>
    <dbReference type="NCBI Taxonomy" id="1276136"/>
    <lineage>
        <taxon>Eukaryota</taxon>
        <taxon>Fungi</taxon>
        <taxon>Dikarya</taxon>
        <taxon>Ascomycota</taxon>
        <taxon>Pezizomycotina</taxon>
        <taxon>Sordariomycetes</taxon>
        <taxon>Hypocreomycetidae</taxon>
        <taxon>Hypocreales</taxon>
        <taxon>Clavicipitaceae</taxon>
        <taxon>Metarhizium</taxon>
    </lineage>
</organism>
<keyword evidence="3" id="KW-0540">Nuclease</keyword>
<evidence type="ECO:0000313" key="4">
    <source>
        <dbReference type="Proteomes" id="UP000031192"/>
    </source>
</evidence>
<keyword evidence="3" id="KW-0378">Hydrolase</keyword>
<gene>
    <name evidence="3" type="ORF">MGU_10577</name>
</gene>
<protein>
    <submittedName>
        <fullName evidence="3">Endonuclease/exonuclease/phosphatase</fullName>
    </submittedName>
</protein>
<evidence type="ECO:0000256" key="1">
    <source>
        <dbReference type="PROSITE-ProRule" id="PRU00047"/>
    </source>
</evidence>
<keyword evidence="1" id="KW-0863">Zinc-finger</keyword>
<name>A0A0B4GQT8_METGA</name>
<dbReference type="Gene3D" id="3.60.10.10">
    <property type="entry name" value="Endonuclease/exonuclease/phosphatase"/>
    <property type="match status" value="1"/>
</dbReference>
<dbReference type="PANTHER" id="PTHR33481:SF1">
    <property type="entry name" value="ENDONUCLEASE_EXONUCLEASE_PHOSPHATASE DOMAIN-CONTAINING PROTEIN-RELATED"/>
    <property type="match status" value="1"/>
</dbReference>
<accession>A0A0B4GQT8</accession>
<dbReference type="InterPro" id="IPR001878">
    <property type="entry name" value="Znf_CCHC"/>
</dbReference>
<keyword evidence="3" id="KW-0255">Endonuclease</keyword>
<dbReference type="PANTHER" id="PTHR33481">
    <property type="entry name" value="REVERSE TRANSCRIPTASE"/>
    <property type="match status" value="1"/>
</dbReference>
<dbReference type="PROSITE" id="PS50158">
    <property type="entry name" value="ZF_CCHC"/>
    <property type="match status" value="1"/>
</dbReference>
<keyword evidence="1" id="KW-0862">Zinc</keyword>
<dbReference type="HOGENOM" id="CLU_538707_0_0_1"/>
<keyword evidence="4" id="KW-1185">Reference proteome</keyword>
<evidence type="ECO:0000313" key="3">
    <source>
        <dbReference type="EMBL" id="KID82097.1"/>
    </source>
</evidence>
<sequence>MLNTADVPTNSHGNTIDLAFSNITLASAVVEDHLATSSDHFTLSLLPPDVSRSLPQALGKVRVTTDLGASAVEAGQKWHTYAVNNRPRRLTDLYGNELDYDTAVRDEINHQTGLTPVSIRTPRRDNERLPYKTLIISFLEPTKRPWSLFGTSRPARLIESNNPPKQCDNCWGFHTQHACNRQTRCTHCGKTGHTSESCGAAEQCANCLGPHTAELANCPARPRKCAVFTIAFQGNNVNGITIVNVYRRPSYDAALDILLRWSPPERCLVAGDFNAKHYSWQTGRLAGRGDDIAAWAAESGLGLLNTADVPTNPHGNTIDLAFSNIDLASAVVEDHLATSSDHFTLSLTIPNVTLAPTGTPGKVRVTSEEELQRFKELVEAGQAGALPKRWAVDLVAALVHDIEEAFAHKQVVTLVTADIQGAFDSALYNRLVLRLREQGWPDNVARSAAFHRALRYLRSYFCFTRSRSTGWANPRDGSVMRMTLPSSALARACKKRQEKQRNVWRG</sequence>
<comment type="caution">
    <text evidence="3">The sequence shown here is derived from an EMBL/GenBank/DDBJ whole genome shotgun (WGS) entry which is preliminary data.</text>
</comment>
<keyword evidence="1" id="KW-0479">Metal-binding</keyword>
<reference evidence="3 4" key="1">
    <citation type="journal article" date="2014" name="Proc. Natl. Acad. Sci. U.S.A.">
        <title>Trajectory and genomic determinants of fungal-pathogen speciation and host adaptation.</title>
        <authorList>
            <person name="Hu X."/>
            <person name="Xiao G."/>
            <person name="Zheng P."/>
            <person name="Shang Y."/>
            <person name="Su Y."/>
            <person name="Zhang X."/>
            <person name="Liu X."/>
            <person name="Zhan S."/>
            <person name="St Leger R.J."/>
            <person name="Wang C."/>
        </authorList>
    </citation>
    <scope>NUCLEOTIDE SEQUENCE [LARGE SCALE GENOMIC DNA]</scope>
    <source>
        <strain evidence="3 4">ARSEF 977</strain>
    </source>
</reference>
<dbReference type="GO" id="GO:0003676">
    <property type="term" value="F:nucleic acid binding"/>
    <property type="evidence" value="ECO:0007669"/>
    <property type="project" value="InterPro"/>
</dbReference>
<dbReference type="InterPro" id="IPR036691">
    <property type="entry name" value="Endo/exonu/phosph_ase_sf"/>
</dbReference>
<dbReference type="Proteomes" id="UP000031192">
    <property type="component" value="Unassembled WGS sequence"/>
</dbReference>
<dbReference type="InterPro" id="IPR005135">
    <property type="entry name" value="Endo/exonuclease/phosphatase"/>
</dbReference>
<dbReference type="EMBL" id="AZNH01000103">
    <property type="protein sequence ID" value="KID82097.1"/>
    <property type="molecule type" value="Genomic_DNA"/>
</dbReference>
<dbReference type="GO" id="GO:0008270">
    <property type="term" value="F:zinc ion binding"/>
    <property type="evidence" value="ECO:0007669"/>
    <property type="project" value="UniProtKB-KW"/>
</dbReference>
<evidence type="ECO:0000259" key="2">
    <source>
        <dbReference type="PROSITE" id="PS50158"/>
    </source>
</evidence>
<dbReference type="GO" id="GO:0004527">
    <property type="term" value="F:exonuclease activity"/>
    <property type="evidence" value="ECO:0007669"/>
    <property type="project" value="UniProtKB-KW"/>
</dbReference>
<dbReference type="GO" id="GO:0004519">
    <property type="term" value="F:endonuclease activity"/>
    <property type="evidence" value="ECO:0007669"/>
    <property type="project" value="UniProtKB-KW"/>
</dbReference>